<keyword evidence="3" id="KW-0378">Hydrolase</keyword>
<proteinExistence type="predicted"/>
<dbReference type="Pfam" id="PF05193">
    <property type="entry name" value="Peptidase_M16_C"/>
    <property type="match status" value="1"/>
</dbReference>
<reference evidence="3 5" key="1">
    <citation type="submission" date="2019-03" db="EMBL/GenBank/DDBJ databases">
        <title>Genomic Encyclopedia of Type Strains, Phase IV (KMG-IV): sequencing the most valuable type-strain genomes for metagenomic binning, comparative biology and taxonomic classification.</title>
        <authorList>
            <person name="Goeker M."/>
        </authorList>
    </citation>
    <scope>NUCLEOTIDE SEQUENCE [LARGE SCALE GENOMIC DNA]</scope>
    <source>
        <strain evidence="3 5">DSM 17474</strain>
    </source>
</reference>
<feature type="chain" id="PRO_5042210321" evidence="1">
    <location>
        <begin position="24"/>
        <end position="447"/>
    </location>
</feature>
<dbReference type="GO" id="GO:0008233">
    <property type="term" value="F:peptidase activity"/>
    <property type="evidence" value="ECO:0007669"/>
    <property type="project" value="UniProtKB-KW"/>
</dbReference>
<feature type="signal peptide" evidence="1">
    <location>
        <begin position="1"/>
        <end position="23"/>
    </location>
</feature>
<dbReference type="AlphaFoldDB" id="A0AAE9GWX0"/>
<dbReference type="InterPro" id="IPR007863">
    <property type="entry name" value="Peptidase_M16_C"/>
</dbReference>
<evidence type="ECO:0000313" key="3">
    <source>
        <dbReference type="EMBL" id="TCP06123.1"/>
    </source>
</evidence>
<evidence type="ECO:0000259" key="2">
    <source>
        <dbReference type="Pfam" id="PF05193"/>
    </source>
</evidence>
<gene>
    <name evidence="3" type="ORF">EV680_11345</name>
    <name evidence="4" type="ORF">LVJ78_00850</name>
</gene>
<reference evidence="4" key="2">
    <citation type="submission" date="2021-12" db="EMBL/GenBank/DDBJ databases">
        <authorList>
            <person name="Veyrier F.J."/>
        </authorList>
    </citation>
    <scope>NUCLEOTIDE SEQUENCE</scope>
    <source>
        <strain evidence="4">1258/02</strain>
    </source>
</reference>
<reference evidence="4" key="3">
    <citation type="journal article" date="2022" name="Res Sq">
        <title>Evolution of multicellular longitudinally dividing oral cavity symbionts (Neisseriaceae).</title>
        <authorList>
            <person name="Nyongesa S."/>
            <person name="Weber P."/>
            <person name="Bernet E."/>
            <person name="Pullido F."/>
            <person name="Nieckarz M."/>
            <person name="Delaby M."/>
            <person name="Nieves C."/>
            <person name="Viehboeck T."/>
            <person name="Krause N."/>
            <person name="Rivera-Millot A."/>
            <person name="Nakamura A."/>
            <person name="Vischer N."/>
            <person name="VanNieuwenhze M."/>
            <person name="Brun Y."/>
            <person name="Cava F."/>
            <person name="Bulgheresi S."/>
            <person name="Veyrier F."/>
        </authorList>
    </citation>
    <scope>NUCLEOTIDE SEQUENCE</scope>
    <source>
        <strain evidence="4">1258/02</strain>
    </source>
</reference>
<dbReference type="EMBL" id="SLXE01000013">
    <property type="protein sequence ID" value="TCP06123.1"/>
    <property type="molecule type" value="Genomic_DNA"/>
</dbReference>
<evidence type="ECO:0000313" key="6">
    <source>
        <dbReference type="Proteomes" id="UP000829756"/>
    </source>
</evidence>
<feature type="domain" description="Peptidase M16 C-terminal" evidence="2">
    <location>
        <begin position="193"/>
        <end position="369"/>
    </location>
</feature>
<name>A0AAE9GWX0_9NEIS</name>
<keyword evidence="3" id="KW-0645">Protease</keyword>
<dbReference type="EMBL" id="CP091507">
    <property type="protein sequence ID" value="UOO79617.1"/>
    <property type="molecule type" value="Genomic_DNA"/>
</dbReference>
<evidence type="ECO:0000313" key="4">
    <source>
        <dbReference type="EMBL" id="UOO79617.1"/>
    </source>
</evidence>
<dbReference type="Proteomes" id="UP000829756">
    <property type="component" value="Chromosome"/>
</dbReference>
<sequence length="447" mass="48260">MHLSLSRSLLVLACAALPFSAHAVDIQRWHTAEGTQVLLVARHDNPIVDVQISFKGAGAAFNPPGKGEVADFTAAILTDGTRTLDEEAFNARANDLAADIGSSSSDEGASIRLRSLSRAEVLQPALKLVNQSLTEPRFDAEVFRRRQNQSVTALQQNETDPAFVADRAATLLDYPDHPYGSSARTSEQSLRAVTLADIRAFHRSRYGKNNAIVAVVGDIDRRQTEALVQTVLAGLPAKSSRSAAVPPVPERNAQRRDIPFAAEQAQIVMSMPLIRRDDPDYYALVVGNYILGSGGFDGRLMKTLRDQYGYTYGAYSNLAPATEAGAFSIAFSTQKTNAAPALAAAQKVLADFVAEGPTEAELQQAKSNLVGAFPLRFDTNAKLLQYLSLIGFYNLPDDYLEAYPKAVAAISSAQIKAAWQRRVQPQNMNIVVVGADAPKNTAAQSKK</sequence>
<organism evidence="4 6">
    <name type="scientific">Uruburuella suis</name>
    <dbReference type="NCBI Taxonomy" id="252130"/>
    <lineage>
        <taxon>Bacteria</taxon>
        <taxon>Pseudomonadati</taxon>
        <taxon>Pseudomonadota</taxon>
        <taxon>Betaproteobacteria</taxon>
        <taxon>Neisseriales</taxon>
        <taxon>Neisseriaceae</taxon>
        <taxon>Uruburuella</taxon>
    </lineage>
</organism>
<dbReference type="SUPFAM" id="SSF63411">
    <property type="entry name" value="LuxS/MPP-like metallohydrolase"/>
    <property type="match status" value="2"/>
</dbReference>
<dbReference type="PANTHER" id="PTHR11851">
    <property type="entry name" value="METALLOPROTEASE"/>
    <property type="match status" value="1"/>
</dbReference>
<evidence type="ECO:0000256" key="1">
    <source>
        <dbReference type="SAM" id="SignalP"/>
    </source>
</evidence>
<dbReference type="Proteomes" id="UP000294721">
    <property type="component" value="Unassembled WGS sequence"/>
</dbReference>
<dbReference type="RefSeq" id="WP_132953869.1">
    <property type="nucleotide sequence ID" value="NZ_CP091507.1"/>
</dbReference>
<protein>
    <submittedName>
        <fullName evidence="4">Insulinase family protein</fullName>
    </submittedName>
    <submittedName>
        <fullName evidence="3">Zinc protease</fullName>
    </submittedName>
</protein>
<dbReference type="GO" id="GO:0006508">
    <property type="term" value="P:proteolysis"/>
    <property type="evidence" value="ECO:0007669"/>
    <property type="project" value="UniProtKB-KW"/>
</dbReference>
<keyword evidence="5" id="KW-1185">Reference proteome</keyword>
<dbReference type="PANTHER" id="PTHR11851:SF224">
    <property type="entry name" value="PROCESSING PROTEASE"/>
    <property type="match status" value="1"/>
</dbReference>
<dbReference type="Gene3D" id="3.30.830.10">
    <property type="entry name" value="Metalloenzyme, LuxS/M16 peptidase-like"/>
    <property type="match status" value="2"/>
</dbReference>
<dbReference type="InterPro" id="IPR050361">
    <property type="entry name" value="MPP/UQCRC_Complex"/>
</dbReference>
<dbReference type="InterPro" id="IPR011249">
    <property type="entry name" value="Metalloenz_LuxS/M16"/>
</dbReference>
<evidence type="ECO:0000313" key="5">
    <source>
        <dbReference type="Proteomes" id="UP000294721"/>
    </source>
</evidence>
<accession>A0AAE9GWX0</accession>
<dbReference type="GO" id="GO:0046872">
    <property type="term" value="F:metal ion binding"/>
    <property type="evidence" value="ECO:0007669"/>
    <property type="project" value="InterPro"/>
</dbReference>
<dbReference type="KEGG" id="usu:LVJ78_00850"/>
<keyword evidence="1" id="KW-0732">Signal</keyword>